<dbReference type="EMBL" id="FQVL01000003">
    <property type="protein sequence ID" value="SHE81149.1"/>
    <property type="molecule type" value="Genomic_DNA"/>
</dbReference>
<dbReference type="STRING" id="112248.SAMN05444392_103242"/>
<dbReference type="Proteomes" id="UP000184476">
    <property type="component" value="Unassembled WGS sequence"/>
</dbReference>
<proteinExistence type="predicted"/>
<reference evidence="1 2" key="1">
    <citation type="submission" date="2016-11" db="EMBL/GenBank/DDBJ databases">
        <authorList>
            <person name="Jaros S."/>
            <person name="Januszkiewicz K."/>
            <person name="Wedrychowicz H."/>
        </authorList>
    </citation>
    <scope>NUCLEOTIDE SEQUENCE [LARGE SCALE GENOMIC DNA]</scope>
    <source>
        <strain evidence="1 2">DSM 44666</strain>
    </source>
</reference>
<dbReference type="AlphaFoldDB" id="A0A1M4WIS1"/>
<name>A0A1M4WIS1_9BACL</name>
<evidence type="ECO:0000313" key="2">
    <source>
        <dbReference type="Proteomes" id="UP000184476"/>
    </source>
</evidence>
<protein>
    <submittedName>
        <fullName evidence="1">Uncharacterized protein</fullName>
    </submittedName>
</protein>
<organism evidence="1 2">
    <name type="scientific">Seinonella peptonophila</name>
    <dbReference type="NCBI Taxonomy" id="112248"/>
    <lineage>
        <taxon>Bacteria</taxon>
        <taxon>Bacillati</taxon>
        <taxon>Bacillota</taxon>
        <taxon>Bacilli</taxon>
        <taxon>Bacillales</taxon>
        <taxon>Thermoactinomycetaceae</taxon>
        <taxon>Seinonella</taxon>
    </lineage>
</organism>
<sequence>MTKSLSKQEVIAFQEELASHLEARLLDQLHLYLQLVAQWFAYNILTQTKCELTMDHGETSLVKTQQEFHLADYDSLDQFLSEYNGITYPGLEEDQDFQYDSYRQEFEQLTYTWVYQQFYAFVRDSFPECSQQEWEQVCQTAIESYQADQAIFQAAQQLSEKILPCNVKFLFELGKENAKNQWKEEQKKRHRRQWEEERKKKIVEELWRKVEAMYYLKYTEQPPPKINKIEYEHRFLPVLKDLISNGVQVETICLLGECYWFRFSESVVAMISNLQTANGNL</sequence>
<accession>A0A1M4WIS1</accession>
<dbReference type="RefSeq" id="WP_073154327.1">
    <property type="nucleotide sequence ID" value="NZ_FQVL01000003.1"/>
</dbReference>
<evidence type="ECO:0000313" key="1">
    <source>
        <dbReference type="EMBL" id="SHE81149.1"/>
    </source>
</evidence>
<keyword evidence="2" id="KW-1185">Reference proteome</keyword>
<gene>
    <name evidence="1" type="ORF">SAMN05444392_103242</name>
</gene>